<organism evidence="4 5">
    <name type="scientific">Pogonophryne albipinna</name>
    <dbReference type="NCBI Taxonomy" id="1090488"/>
    <lineage>
        <taxon>Eukaryota</taxon>
        <taxon>Metazoa</taxon>
        <taxon>Chordata</taxon>
        <taxon>Craniata</taxon>
        <taxon>Vertebrata</taxon>
        <taxon>Euteleostomi</taxon>
        <taxon>Actinopterygii</taxon>
        <taxon>Neopterygii</taxon>
        <taxon>Teleostei</taxon>
        <taxon>Neoteleostei</taxon>
        <taxon>Acanthomorphata</taxon>
        <taxon>Eupercaria</taxon>
        <taxon>Perciformes</taxon>
        <taxon>Notothenioidei</taxon>
        <taxon>Pogonophryne</taxon>
    </lineage>
</organism>
<reference evidence="4" key="1">
    <citation type="submission" date="2022-11" db="EMBL/GenBank/DDBJ databases">
        <title>Chromosome-level genome of Pogonophryne albipinna.</title>
        <authorList>
            <person name="Jo E."/>
        </authorList>
    </citation>
    <scope>NUCLEOTIDE SEQUENCE</scope>
    <source>
        <strain evidence="4">SGF0006</strain>
        <tissue evidence="4">Muscle</tissue>
    </source>
</reference>
<accession>A0AAD6A986</accession>
<feature type="compositionally biased region" description="Acidic residues" evidence="1">
    <location>
        <begin position="1491"/>
        <end position="1507"/>
    </location>
</feature>
<feature type="domain" description="Ig-like" evidence="3">
    <location>
        <begin position="1373"/>
        <end position="1450"/>
    </location>
</feature>
<feature type="transmembrane region" description="Helical" evidence="2">
    <location>
        <begin position="765"/>
        <end position="786"/>
    </location>
</feature>
<feature type="domain" description="Ig-like" evidence="3">
    <location>
        <begin position="923"/>
        <end position="1015"/>
    </location>
</feature>
<dbReference type="Proteomes" id="UP001219934">
    <property type="component" value="Unassembled WGS sequence"/>
</dbReference>
<keyword evidence="2" id="KW-1133">Transmembrane helix</keyword>
<keyword evidence="2" id="KW-0812">Transmembrane</keyword>
<proteinExistence type="predicted"/>
<dbReference type="InterPro" id="IPR013106">
    <property type="entry name" value="Ig_V-set"/>
</dbReference>
<dbReference type="PANTHER" id="PTHR11422:SF11">
    <property type="entry name" value="IG-LIKE DOMAIN-CONTAINING PROTEIN"/>
    <property type="match status" value="1"/>
</dbReference>
<dbReference type="EMBL" id="JAPTMU010000170">
    <property type="protein sequence ID" value="KAJ4920754.1"/>
    <property type="molecule type" value="Genomic_DNA"/>
</dbReference>
<feature type="region of interest" description="Disordered" evidence="1">
    <location>
        <begin position="1484"/>
        <end position="1515"/>
    </location>
</feature>
<name>A0AAD6A986_9TELE</name>
<evidence type="ECO:0000256" key="2">
    <source>
        <dbReference type="SAM" id="Phobius"/>
    </source>
</evidence>
<feature type="transmembrane region" description="Helical" evidence="2">
    <location>
        <begin position="1020"/>
        <end position="1041"/>
    </location>
</feature>
<dbReference type="PROSITE" id="PS50835">
    <property type="entry name" value="IG_LIKE"/>
    <property type="match status" value="5"/>
</dbReference>
<feature type="domain" description="Ig-like" evidence="3">
    <location>
        <begin position="1273"/>
        <end position="1364"/>
    </location>
</feature>
<dbReference type="SMART" id="SM00409">
    <property type="entry name" value="IG"/>
    <property type="match status" value="7"/>
</dbReference>
<evidence type="ECO:0000259" key="3">
    <source>
        <dbReference type="PROSITE" id="PS50835"/>
    </source>
</evidence>
<feature type="domain" description="Ig-like" evidence="3">
    <location>
        <begin position="576"/>
        <end position="668"/>
    </location>
</feature>
<keyword evidence="5" id="KW-1185">Reference proteome</keyword>
<evidence type="ECO:0000256" key="1">
    <source>
        <dbReference type="SAM" id="MobiDB-lite"/>
    </source>
</evidence>
<dbReference type="SUPFAM" id="SSF48726">
    <property type="entry name" value="Immunoglobulin"/>
    <property type="match status" value="7"/>
</dbReference>
<dbReference type="InterPro" id="IPR007110">
    <property type="entry name" value="Ig-like_dom"/>
</dbReference>
<evidence type="ECO:0000313" key="4">
    <source>
        <dbReference type="EMBL" id="KAJ4920754.1"/>
    </source>
</evidence>
<dbReference type="InterPro" id="IPR013783">
    <property type="entry name" value="Ig-like_fold"/>
</dbReference>
<feature type="domain" description="Ig-like" evidence="3">
    <location>
        <begin position="69"/>
        <end position="178"/>
    </location>
</feature>
<dbReference type="InterPro" id="IPR036397">
    <property type="entry name" value="RNaseH_sf"/>
</dbReference>
<feature type="region of interest" description="Disordered" evidence="1">
    <location>
        <begin position="738"/>
        <end position="757"/>
    </location>
</feature>
<dbReference type="GO" id="GO:0003676">
    <property type="term" value="F:nucleic acid binding"/>
    <property type="evidence" value="ECO:0007669"/>
    <property type="project" value="InterPro"/>
</dbReference>
<dbReference type="InterPro" id="IPR003599">
    <property type="entry name" value="Ig_sub"/>
</dbReference>
<dbReference type="Pfam" id="PF07686">
    <property type="entry name" value="V-set"/>
    <property type="match status" value="4"/>
</dbReference>
<dbReference type="SMART" id="SM00408">
    <property type="entry name" value="IGc2"/>
    <property type="match status" value="4"/>
</dbReference>
<dbReference type="InterPro" id="IPR036179">
    <property type="entry name" value="Ig-like_dom_sf"/>
</dbReference>
<dbReference type="InterPro" id="IPR038717">
    <property type="entry name" value="Tc1-like_DDE_dom"/>
</dbReference>
<dbReference type="SMART" id="SM00406">
    <property type="entry name" value="IGv"/>
    <property type="match status" value="4"/>
</dbReference>
<dbReference type="PANTHER" id="PTHR11422">
    <property type="entry name" value="T-CELL SURFACE GLYCOPROTEIN CD4"/>
    <property type="match status" value="1"/>
</dbReference>
<evidence type="ECO:0000313" key="5">
    <source>
        <dbReference type="Proteomes" id="UP001219934"/>
    </source>
</evidence>
<feature type="transmembrane region" description="Helical" evidence="2">
    <location>
        <begin position="1456"/>
        <end position="1479"/>
    </location>
</feature>
<dbReference type="Pfam" id="PF13358">
    <property type="entry name" value="DDE_3"/>
    <property type="match status" value="1"/>
</dbReference>
<feature type="compositionally biased region" description="Low complexity" evidence="1">
    <location>
        <begin position="738"/>
        <end position="749"/>
    </location>
</feature>
<dbReference type="Gene3D" id="3.30.420.10">
    <property type="entry name" value="Ribonuclease H-like superfamily/Ribonuclease H"/>
    <property type="match status" value="1"/>
</dbReference>
<sequence length="1515" mass="167252">MDQKKVPGKKFHVSVAGCTNGAHQTYVNYLKGLGQIEVLSPEQSDYLVLFCPIASRVGTDIGEAMDKIPGAAIGQRSLFIFARVGDEATLPCNYVIHDQDECDGTNWIFSDSGSAVMLVKGGQIGNHAKSDRLRVTENCSLVIKKVTEEDAGYYTCRQYNKVNQQQGSDRHLYQSVVTSEDTAAATTTESDSRSGFTTTASVITEDSTGAAIGQRSLIIFARVGDEATLPCNYVIHDQDECDGTNWIFSDSGSAVMLVKVTEHQVNDEVTLRCSVTRSGRCRLTVKWLLQGRDVDKDNRDIKTSASYCSASHDNDPKHTARATKEWLRKKHFKVLEWPSQSPDLNPIENLWRELKVRVAQRQPQNITALEEICMEEWAKIPATVCEDTAAATTTESDSRSGFTTTASVITEDSTGAAIGQRSLVIFARVGDEATLPCNYVIHDQDECDGTNWIFSDSGSAVMLVKVTEHQVNDEVTLRCSVTRSGRCRLTVKWLLQGRDVDKDNRDIKTSASYCSASTFSLQSSDENQLFKREDTAAAATESDSRSGFTTTASVITEDATGAANGQRFLYLSVRAGDEATLPCNYGNHDQGECDGTTWLFSVSGSKVAVALVSGGKIGNHAKSDRLRVTEKCSLVIKKVTEEDAGPYFCRQYNKANQQQGSDSQVYVSVVTMTEHQNNDEVTLNCSVVPYGWCEHKVKWLLQGRDVDTEHREIKTSQSSCSASSSGKVTTVSTTWTTMRMRPTGGTTNTVSENDQTEQEDNNKGWWWIIVVIVDVAALTIITVAVIRRKRTQGTDTQTDDNVADPEDGVSYASISYTEKSSRLKDVGHTEVTRPEISDYLLVCCPIASRIKTDIDAALNNCPGSRPTILVVMHHTFNPHQVVFSSRRAVNNVKVFLTVDCLFYGGNLLNSADVKQYSFIVRAGDEVTLPCDNVIHDQDECESTTWLFSDSRGSVVGLFEDGRIHKEAKAKSDRLSVTEKCSLVIKKVTEEDAGRYCCRQFKSGEEEGSDSVVLLSVVTSWWWIIVVIVGVAALTIITVAVIRRKRTQGNETQTDDNVADPEDGVSYASISYTRKTSRGFKTSSLVTLFEDGRIHKEAKAKSDGLRVTEKCSLIIKKVTEEDAGQYTCRQFRSGTYLSDSRVDLSVVTMTEHQDNDEVTLRGSVVPYGECEHSVKWLLQGQDVDKDHRDIKTSQSFCSATVKFLTSLFSFTTRSKLFTCGVTAGDNVQTFRPQSSGWRWIIVVIVDVAALTIITVAVIRRKRTQAADSFIVRAGDEVTLPCDNVVHDQDECERTTWFFSDSRSFVPLFEYGRIHKEAKAKSDRLSVTEKCSLVIKKVTEEDAGLYSCIQIRSGEEQGSDSQVLLSVVTMTEHQDNDEVTLNCSLKTYGGWRLTVKWLLQGQDVDKDHREIKTSQSSCSASVTFQTSLFSNTSRSELFTCEVTAGANVQTFSPQSSGLLRLIIVSVGLAALIITVVTVNIWTSAKGSKAQTEENMEQNEEDEDEADYENDGGASASV</sequence>
<feature type="transmembrane region" description="Helical" evidence="2">
    <location>
        <begin position="1235"/>
        <end position="1257"/>
    </location>
</feature>
<dbReference type="InterPro" id="IPR003598">
    <property type="entry name" value="Ig_sub2"/>
</dbReference>
<comment type="caution">
    <text evidence="4">The sequence shown here is derived from an EMBL/GenBank/DDBJ whole genome shotgun (WGS) entry which is preliminary data.</text>
</comment>
<gene>
    <name evidence="4" type="ORF">JOQ06_027769</name>
</gene>
<dbReference type="Gene3D" id="2.60.40.10">
    <property type="entry name" value="Immunoglobulins"/>
    <property type="match status" value="5"/>
</dbReference>
<protein>
    <recommendedName>
        <fullName evidence="3">Ig-like domain-containing protein</fullName>
    </recommendedName>
</protein>
<keyword evidence="2" id="KW-0472">Membrane</keyword>